<evidence type="ECO:0000313" key="3">
    <source>
        <dbReference type="Proteomes" id="UP000199584"/>
    </source>
</evidence>
<sequence length="40" mass="4758">MGFKDIEKRARDYAEKMSESRKKEQEHSELIAAEDQDKTE</sequence>
<dbReference type="AlphaFoldDB" id="A0A1I6DJ03"/>
<dbReference type="Proteomes" id="UP000199584">
    <property type="component" value="Unassembled WGS sequence"/>
</dbReference>
<dbReference type="EMBL" id="FOYM01000012">
    <property type="protein sequence ID" value="SFR05443.1"/>
    <property type="molecule type" value="Genomic_DNA"/>
</dbReference>
<organism evidence="2 3">
    <name type="scientific">Desulfoscipio geothermicus DSM 3669</name>
    <dbReference type="NCBI Taxonomy" id="1121426"/>
    <lineage>
        <taxon>Bacteria</taxon>
        <taxon>Bacillati</taxon>
        <taxon>Bacillota</taxon>
        <taxon>Clostridia</taxon>
        <taxon>Eubacteriales</taxon>
        <taxon>Desulfallaceae</taxon>
        <taxon>Desulfoscipio</taxon>
    </lineage>
</organism>
<dbReference type="STRING" id="39060.SAMN05660706_11223"/>
<evidence type="ECO:0000313" key="2">
    <source>
        <dbReference type="EMBL" id="SFR05443.1"/>
    </source>
</evidence>
<dbReference type="RefSeq" id="WP_281246365.1">
    <property type="nucleotide sequence ID" value="NZ_FOYM01000012.1"/>
</dbReference>
<evidence type="ECO:0000256" key="1">
    <source>
        <dbReference type="SAM" id="MobiDB-lite"/>
    </source>
</evidence>
<gene>
    <name evidence="2" type="ORF">SAMN05660706_11223</name>
</gene>
<reference evidence="3" key="1">
    <citation type="submission" date="2016-10" db="EMBL/GenBank/DDBJ databases">
        <authorList>
            <person name="Varghese N."/>
            <person name="Submissions S."/>
        </authorList>
    </citation>
    <scope>NUCLEOTIDE SEQUENCE [LARGE SCALE GENOMIC DNA]</scope>
    <source>
        <strain evidence="3">DSM 3669</strain>
    </source>
</reference>
<proteinExistence type="predicted"/>
<protein>
    <submittedName>
        <fullName evidence="2">Uncharacterized protein</fullName>
    </submittedName>
</protein>
<accession>A0A1I6DJ03</accession>
<feature type="region of interest" description="Disordered" evidence="1">
    <location>
        <begin position="1"/>
        <end position="40"/>
    </location>
</feature>
<keyword evidence="3" id="KW-1185">Reference proteome</keyword>
<name>A0A1I6DJ03_9FIRM</name>